<organism evidence="1 2">
    <name type="scientific">Erwinia tasmaniensis (strain DSM 17950 / CFBP 7177 / CIP 109463 / NCPPB 4357 / Et1/99)</name>
    <dbReference type="NCBI Taxonomy" id="465817"/>
    <lineage>
        <taxon>Bacteria</taxon>
        <taxon>Pseudomonadati</taxon>
        <taxon>Pseudomonadota</taxon>
        <taxon>Gammaproteobacteria</taxon>
        <taxon>Enterobacterales</taxon>
        <taxon>Erwiniaceae</taxon>
        <taxon>Erwinia</taxon>
    </lineage>
</organism>
<evidence type="ECO:0000313" key="1">
    <source>
        <dbReference type="EMBL" id="CAO94837.1"/>
    </source>
</evidence>
<accession>B2VAR8</accession>
<dbReference type="HOGENOM" id="CLU_2193012_0_0_6"/>
<protein>
    <submittedName>
        <fullName evidence="1">Uncharacterized protein</fullName>
    </submittedName>
</protein>
<dbReference type="KEGG" id="eta:ETA_pET350370"/>
<keyword evidence="2" id="KW-1185">Reference proteome</keyword>
<reference evidence="1 2" key="1">
    <citation type="journal article" date="2008" name="Environ. Microbiol.">
        <title>The genome of Erwinia tasmaniensis strain Et1/99, a non-pathogenic bacterium in the genus Erwinia.</title>
        <authorList>
            <person name="Kube M."/>
            <person name="Migdoll A.M."/>
            <person name="Mueller I."/>
            <person name="Kuhl H."/>
            <person name="Beck A."/>
            <person name="Reinhardt R."/>
            <person name="Geider K."/>
        </authorList>
    </citation>
    <scope>NUCLEOTIDE SEQUENCE [LARGE SCALE GENOMIC DNA]</scope>
    <source>
        <strain evidence="2">DSM 17950 / CFBP 7177 / CIP 109463 / NCPPB 4357 / Et1/99</strain>
        <plasmid evidence="2">pET35</plasmid>
    </source>
</reference>
<geneLocation type="plasmid" evidence="1 2">
    <name>pET35</name>
</geneLocation>
<dbReference type="RefSeq" id="WP_012443194.1">
    <property type="nucleotide sequence ID" value="NC_010696.1"/>
</dbReference>
<sequence length="100" mass="11624">MQHISKTTINFAKSRKLSIDLDFCNDHNSDFIWISVDDDCSEPMFSMFANNDGSFSYRGNIWLNAATREEIPSFICNEKQLRQVLAFIAQDMRIEIESCF</sequence>
<name>B2VAR8_ERWT9</name>
<dbReference type="Proteomes" id="UP000001726">
    <property type="component" value="Plasmid pET35"/>
</dbReference>
<evidence type="ECO:0000313" key="2">
    <source>
        <dbReference type="Proteomes" id="UP000001726"/>
    </source>
</evidence>
<dbReference type="OrthoDB" id="9912222at2"/>
<keyword evidence="1" id="KW-0614">Plasmid</keyword>
<dbReference type="AlphaFoldDB" id="B2VAR8"/>
<dbReference type="EMBL" id="CU468130">
    <property type="protein sequence ID" value="CAO94837.1"/>
    <property type="molecule type" value="Genomic_DNA"/>
</dbReference>
<gene>
    <name evidence="1" type="ordered locus">ETA_pET350370</name>
</gene>
<proteinExistence type="predicted"/>